<accession>A0AAD5U8F1</accession>
<comment type="caution">
    <text evidence="1">The sequence shown here is derived from an EMBL/GenBank/DDBJ whole genome shotgun (WGS) entry which is preliminary data.</text>
</comment>
<sequence length="170" mass="19161">MKHIKLKNSVLKGDKDEATGKNNEELSLIRSVINSASTPYPLVLSRDVLSQAPVTTKFVDLINLGRKNTIPAIVKPSKALKTSLKKQLELKKMKELSLQKQSKKEGKKIEELELEEKEKIQKWRSNVKVPRMTSVGAVGLAKSSELQIKNNVVGPIMKKVLFENDRFRNV</sequence>
<organism evidence="1 2">
    <name type="scientific">Clydaea vesicula</name>
    <dbReference type="NCBI Taxonomy" id="447962"/>
    <lineage>
        <taxon>Eukaryota</taxon>
        <taxon>Fungi</taxon>
        <taxon>Fungi incertae sedis</taxon>
        <taxon>Chytridiomycota</taxon>
        <taxon>Chytridiomycota incertae sedis</taxon>
        <taxon>Chytridiomycetes</taxon>
        <taxon>Lobulomycetales</taxon>
        <taxon>Lobulomycetaceae</taxon>
        <taxon>Clydaea</taxon>
    </lineage>
</organism>
<evidence type="ECO:0000313" key="2">
    <source>
        <dbReference type="Proteomes" id="UP001211065"/>
    </source>
</evidence>
<dbReference type="AlphaFoldDB" id="A0AAD5U8F1"/>
<keyword evidence="2" id="KW-1185">Reference proteome</keyword>
<name>A0AAD5U8F1_9FUNG</name>
<dbReference type="Proteomes" id="UP001211065">
    <property type="component" value="Unassembled WGS sequence"/>
</dbReference>
<dbReference type="EMBL" id="JADGJW010000022">
    <property type="protein sequence ID" value="KAJ3227129.1"/>
    <property type="molecule type" value="Genomic_DNA"/>
</dbReference>
<protein>
    <submittedName>
        <fullName evidence="1">Uncharacterized protein</fullName>
    </submittedName>
</protein>
<proteinExistence type="predicted"/>
<gene>
    <name evidence="1" type="ORF">HK099_003348</name>
</gene>
<reference evidence="1" key="1">
    <citation type="submission" date="2020-05" db="EMBL/GenBank/DDBJ databases">
        <title>Phylogenomic resolution of chytrid fungi.</title>
        <authorList>
            <person name="Stajich J.E."/>
            <person name="Amses K."/>
            <person name="Simmons R."/>
            <person name="Seto K."/>
            <person name="Myers J."/>
            <person name="Bonds A."/>
            <person name="Quandt C.A."/>
            <person name="Barry K."/>
            <person name="Liu P."/>
            <person name="Grigoriev I."/>
            <person name="Longcore J.E."/>
            <person name="James T.Y."/>
        </authorList>
    </citation>
    <scope>NUCLEOTIDE SEQUENCE</scope>
    <source>
        <strain evidence="1">JEL0476</strain>
    </source>
</reference>
<evidence type="ECO:0000313" key="1">
    <source>
        <dbReference type="EMBL" id="KAJ3227129.1"/>
    </source>
</evidence>